<dbReference type="Proteomes" id="UP000291236">
    <property type="component" value="Chromosome"/>
</dbReference>
<dbReference type="KEGG" id="sbf:JCM31447_15350"/>
<evidence type="ECO:0000313" key="1">
    <source>
        <dbReference type="EMBL" id="BBH53092.1"/>
    </source>
</evidence>
<gene>
    <name evidence="1" type="ORF">JCM31447_15350</name>
</gene>
<accession>A0A4P2VVX8</accession>
<reference evidence="1 2" key="1">
    <citation type="submission" date="2018-12" db="EMBL/GenBank/DDBJ databases">
        <title>Rubrispira sanarue gen. nov., sp., nov., a member of the order Silvanigrellales, isolated from a brackish lake in Hamamatsu Japan.</title>
        <authorList>
            <person name="Maejima Y."/>
            <person name="Iino T."/>
            <person name="Muraguchi Y."/>
            <person name="Fukuda K."/>
            <person name="Nojiri H."/>
            <person name="Ohkuma M."/>
            <person name="Moriuchi R."/>
            <person name="Dohra H."/>
            <person name="Kimbara K."/>
            <person name="Shintani M."/>
        </authorList>
    </citation>
    <scope>NUCLEOTIDE SEQUENCE [LARGE SCALE GENOMIC DNA]</scope>
    <source>
        <strain evidence="1 2">RF1110005</strain>
    </source>
</reference>
<evidence type="ECO:0000313" key="2">
    <source>
        <dbReference type="Proteomes" id="UP000291236"/>
    </source>
</evidence>
<name>A0A4P2VVX8_FLUSA</name>
<keyword evidence="2" id="KW-1185">Reference proteome</keyword>
<dbReference type="RefSeq" id="WP_130608248.1">
    <property type="nucleotide sequence ID" value="NZ_AP019368.1"/>
</dbReference>
<proteinExistence type="predicted"/>
<organism evidence="1 2">
    <name type="scientific">Fluviispira sanaruensis</name>
    <dbReference type="NCBI Taxonomy" id="2493639"/>
    <lineage>
        <taxon>Bacteria</taxon>
        <taxon>Pseudomonadati</taxon>
        <taxon>Bdellovibrionota</taxon>
        <taxon>Oligoflexia</taxon>
        <taxon>Silvanigrellales</taxon>
        <taxon>Silvanigrellaceae</taxon>
        <taxon>Fluviispira</taxon>
    </lineage>
</organism>
<sequence length="118" mass="13712">MPQECIICNTLCDVSPGHEITYPNESQPSVEILYIEYNCSSCGNYAIEKHNYFNKYFNGLTDADKVKLIKDIKNKNSLNQIPRFFFDIKSNKSKSYFPIPINKRKESILPVDLNSFEF</sequence>
<dbReference type="EMBL" id="AP019368">
    <property type="protein sequence ID" value="BBH53092.1"/>
    <property type="molecule type" value="Genomic_DNA"/>
</dbReference>
<dbReference type="AlphaFoldDB" id="A0A4P2VVX8"/>
<protein>
    <submittedName>
        <fullName evidence="1">Uncharacterized protein</fullName>
    </submittedName>
</protein>